<dbReference type="PANTHER" id="PTHR22595:SF79">
    <property type="entry name" value="CHITINASE 12"/>
    <property type="match status" value="1"/>
</dbReference>
<dbReference type="GO" id="GO:0008061">
    <property type="term" value="F:chitin binding"/>
    <property type="evidence" value="ECO:0007669"/>
    <property type="project" value="UniProtKB-KW"/>
</dbReference>
<keyword evidence="12" id="KW-0624">Polysaccharide degradation</keyword>
<evidence type="ECO:0000256" key="6">
    <source>
        <dbReference type="ARBA" id="ARBA00022801"/>
    </source>
</evidence>
<accession>A0AAV1DLL4</accession>
<dbReference type="InterPro" id="IPR023346">
    <property type="entry name" value="Lysozyme-like_dom_sf"/>
</dbReference>
<protein>
    <recommendedName>
        <fullName evidence="3">chitinase</fullName>
        <ecNumber evidence="3">3.2.1.14</ecNumber>
    </recommendedName>
</protein>
<dbReference type="EMBL" id="OX459123">
    <property type="protein sequence ID" value="CAI9108589.1"/>
    <property type="molecule type" value="Genomic_DNA"/>
</dbReference>
<keyword evidence="7" id="KW-0611">Plant defense</keyword>
<keyword evidence="8" id="KW-0146">Chitin degradation</keyword>
<dbReference type="Gene3D" id="1.10.530.10">
    <property type="match status" value="1"/>
</dbReference>
<evidence type="ECO:0000313" key="17">
    <source>
        <dbReference type="EMBL" id="CAI9108589.1"/>
    </source>
</evidence>
<feature type="domain" description="Glycoside hydrolase family 19 catalytic" evidence="16">
    <location>
        <begin position="71"/>
        <end position="93"/>
    </location>
</feature>
<dbReference type="FunFam" id="1.10.530.10:FF:000052">
    <property type="entry name" value="Endochitinase PR4"/>
    <property type="match status" value="1"/>
</dbReference>
<feature type="disulfide bond" evidence="14">
    <location>
        <begin position="219"/>
        <end position="251"/>
    </location>
</feature>
<comment type="function">
    <text evidence="2">Defense against chitin-containing fungal pathogens.</text>
</comment>
<evidence type="ECO:0000259" key="16">
    <source>
        <dbReference type="PROSITE" id="PS00773"/>
    </source>
</evidence>
<dbReference type="GO" id="GO:0008843">
    <property type="term" value="F:endochitinase activity"/>
    <property type="evidence" value="ECO:0007669"/>
    <property type="project" value="UniProtKB-EC"/>
</dbReference>
<evidence type="ECO:0000256" key="13">
    <source>
        <dbReference type="PIRSR" id="PIRSR001060-1"/>
    </source>
</evidence>
<dbReference type="PROSITE" id="PS00773">
    <property type="entry name" value="CHITINASE_19_1"/>
    <property type="match status" value="1"/>
</dbReference>
<dbReference type="SUPFAM" id="SSF53955">
    <property type="entry name" value="Lysozyme-like"/>
    <property type="match status" value="1"/>
</dbReference>
<dbReference type="GO" id="GO:0050832">
    <property type="term" value="P:defense response to fungus"/>
    <property type="evidence" value="ECO:0007669"/>
    <property type="project" value="UniProtKB-ARBA"/>
</dbReference>
<keyword evidence="15" id="KW-1133">Transmembrane helix</keyword>
<keyword evidence="5" id="KW-0732">Signal</keyword>
<evidence type="ECO:0000256" key="7">
    <source>
        <dbReference type="ARBA" id="ARBA00022821"/>
    </source>
</evidence>
<dbReference type="Pfam" id="PF00182">
    <property type="entry name" value="Glyco_hydro_19"/>
    <property type="match status" value="1"/>
</dbReference>
<evidence type="ECO:0000256" key="12">
    <source>
        <dbReference type="ARBA" id="ARBA00023326"/>
    </source>
</evidence>
<keyword evidence="9 14" id="KW-1015">Disulfide bond</keyword>
<feature type="disulfide bond" evidence="14">
    <location>
        <begin position="132"/>
        <end position="140"/>
    </location>
</feature>
<feature type="active site" description="Proton donor" evidence="13">
    <location>
        <position position="115"/>
    </location>
</feature>
<evidence type="ECO:0000313" key="18">
    <source>
        <dbReference type="Proteomes" id="UP001161247"/>
    </source>
</evidence>
<dbReference type="InterPro" id="IPR016283">
    <property type="entry name" value="Glyco_hydro_19"/>
</dbReference>
<keyword evidence="11" id="KW-0326">Glycosidase</keyword>
<name>A0AAV1DLL4_OLDCO</name>
<evidence type="ECO:0000256" key="10">
    <source>
        <dbReference type="ARBA" id="ARBA00023277"/>
    </source>
</evidence>
<proteinExistence type="predicted"/>
<dbReference type="PANTHER" id="PTHR22595">
    <property type="entry name" value="CHITINASE-RELATED"/>
    <property type="match status" value="1"/>
</dbReference>
<dbReference type="GO" id="GO:0006032">
    <property type="term" value="P:chitin catabolic process"/>
    <property type="evidence" value="ECO:0007669"/>
    <property type="project" value="UniProtKB-KW"/>
</dbReference>
<feature type="disulfide bond" evidence="14">
    <location>
        <begin position="71"/>
        <end position="120"/>
    </location>
</feature>
<keyword evidence="15" id="KW-0472">Membrane</keyword>
<evidence type="ECO:0000256" key="8">
    <source>
        <dbReference type="ARBA" id="ARBA00023024"/>
    </source>
</evidence>
<dbReference type="PIRSF" id="PIRSF001060">
    <property type="entry name" value="Endochitinase"/>
    <property type="match status" value="1"/>
</dbReference>
<dbReference type="Gene3D" id="3.30.20.10">
    <property type="entry name" value="Endochitinase, domain 2"/>
    <property type="match status" value="1"/>
</dbReference>
<keyword evidence="15" id="KW-0812">Transmembrane</keyword>
<evidence type="ECO:0000256" key="9">
    <source>
        <dbReference type="ARBA" id="ARBA00023157"/>
    </source>
</evidence>
<evidence type="ECO:0000256" key="5">
    <source>
        <dbReference type="ARBA" id="ARBA00022729"/>
    </source>
</evidence>
<organism evidence="17 18">
    <name type="scientific">Oldenlandia corymbosa var. corymbosa</name>
    <dbReference type="NCBI Taxonomy" id="529605"/>
    <lineage>
        <taxon>Eukaryota</taxon>
        <taxon>Viridiplantae</taxon>
        <taxon>Streptophyta</taxon>
        <taxon>Embryophyta</taxon>
        <taxon>Tracheophyta</taxon>
        <taxon>Spermatophyta</taxon>
        <taxon>Magnoliopsida</taxon>
        <taxon>eudicotyledons</taxon>
        <taxon>Gunneridae</taxon>
        <taxon>Pentapetalae</taxon>
        <taxon>asterids</taxon>
        <taxon>lamiids</taxon>
        <taxon>Gentianales</taxon>
        <taxon>Rubiaceae</taxon>
        <taxon>Rubioideae</taxon>
        <taxon>Spermacoceae</taxon>
        <taxon>Hedyotis-Oldenlandia complex</taxon>
        <taxon>Oldenlandia</taxon>
    </lineage>
</organism>
<evidence type="ECO:0000256" key="14">
    <source>
        <dbReference type="PIRSR" id="PIRSR001060-2"/>
    </source>
</evidence>
<reference evidence="17" key="1">
    <citation type="submission" date="2023-03" db="EMBL/GenBank/DDBJ databases">
        <authorList>
            <person name="Julca I."/>
        </authorList>
    </citation>
    <scope>NUCLEOTIDE SEQUENCE</scope>
</reference>
<sequence>MAEYISNNHIPKLKKKKKKKMVVKSSSVVILFSIIVLVVEGSFQAISASSVADIVTDAFFNGIANQAGSGCAGKGFYTRSAFLSAVNSYPAFGTTGSTDDAKREIAAFFAHVTYETGHFCYVEEINRSSAFCVTGTQYPCVPGKSYYGRGPLQLTWNFNYGPAGQSIGFDGLGNPDIVARDNVISFKTGLWDWMRKCHSIINSQGFGATIQAFNGALECNGGNSAAAKARVGYYTDYCRELGVDPGANVTC</sequence>
<dbReference type="FunFam" id="3.30.20.10:FF:000001">
    <property type="entry name" value="Endochitinase (Chitinase)"/>
    <property type="match status" value="1"/>
</dbReference>
<dbReference type="AlphaFoldDB" id="A0AAV1DLL4"/>
<keyword evidence="4" id="KW-0147">Chitin-binding</keyword>
<evidence type="ECO:0000256" key="1">
    <source>
        <dbReference type="ARBA" id="ARBA00000822"/>
    </source>
</evidence>
<evidence type="ECO:0000256" key="11">
    <source>
        <dbReference type="ARBA" id="ARBA00023295"/>
    </source>
</evidence>
<evidence type="ECO:0000256" key="15">
    <source>
        <dbReference type="SAM" id="Phobius"/>
    </source>
</evidence>
<dbReference type="EC" id="3.2.1.14" evidence="3"/>
<dbReference type="GO" id="GO:0016998">
    <property type="term" value="P:cell wall macromolecule catabolic process"/>
    <property type="evidence" value="ECO:0007669"/>
    <property type="project" value="InterPro"/>
</dbReference>
<dbReference type="GO" id="GO:0000272">
    <property type="term" value="P:polysaccharide catabolic process"/>
    <property type="evidence" value="ECO:0007669"/>
    <property type="project" value="UniProtKB-KW"/>
</dbReference>
<keyword evidence="18" id="KW-1185">Reference proteome</keyword>
<evidence type="ECO:0000256" key="2">
    <source>
        <dbReference type="ARBA" id="ARBA00003102"/>
    </source>
</evidence>
<feature type="transmembrane region" description="Helical" evidence="15">
    <location>
        <begin position="21"/>
        <end position="39"/>
    </location>
</feature>
<dbReference type="CDD" id="cd00325">
    <property type="entry name" value="chitinase_GH19"/>
    <property type="match status" value="1"/>
</dbReference>
<evidence type="ECO:0000256" key="3">
    <source>
        <dbReference type="ARBA" id="ARBA00012729"/>
    </source>
</evidence>
<evidence type="ECO:0000256" key="4">
    <source>
        <dbReference type="ARBA" id="ARBA00022669"/>
    </source>
</evidence>
<keyword evidence="6" id="KW-0378">Hydrolase</keyword>
<keyword evidence="10" id="KW-0119">Carbohydrate metabolism</keyword>
<dbReference type="InterPro" id="IPR000726">
    <property type="entry name" value="Glyco_hydro_19_cat"/>
</dbReference>
<dbReference type="Proteomes" id="UP001161247">
    <property type="component" value="Chromosome 6"/>
</dbReference>
<comment type="catalytic activity">
    <reaction evidence="1">
        <text>Random endo-hydrolysis of N-acetyl-beta-D-glucosaminide (1-&gt;4)-beta-linkages in chitin and chitodextrins.</text>
        <dbReference type="EC" id="3.2.1.14"/>
    </reaction>
</comment>
<gene>
    <name evidence="17" type="ORF">OLC1_LOCUS16652</name>
</gene>